<evidence type="ECO:0000313" key="3">
    <source>
        <dbReference type="Proteomes" id="UP001186944"/>
    </source>
</evidence>
<feature type="region of interest" description="Disordered" evidence="1">
    <location>
        <begin position="287"/>
        <end position="306"/>
    </location>
</feature>
<sequence>MSVSSSSFIRYDDELKRRLEKLSRVYDFGTMKIFMTVECLGEDRVSCTYNPDKRSKWDSFLSRMEACRLDLQKHEKIRFKYQDFLTNIPREEQGKLFHESAMTLFRKNGASDPFNQVPVEINAETNSNFCAHVCRLFERKIIGWFDSFDAVAVRLTGHVKVSSFVRVLSGQVDALCQKEGYMYAVIIKTTGMDTPRPLDLAELGFCKTLIVQNGLAEPSNLRLCLLTLHLTAEKPILRLWQYQPSEEMDTAIAEADIDKMIDAGKLSQYHEFWADNVHIPSSTYVQDTSTYGSSRGKKTEEHNGTI</sequence>
<keyword evidence="3" id="KW-1185">Reference proteome</keyword>
<protein>
    <submittedName>
        <fullName evidence="2">Uncharacterized protein</fullName>
    </submittedName>
</protein>
<organism evidence="2 3">
    <name type="scientific">Pinctada imbricata</name>
    <name type="common">Atlantic pearl-oyster</name>
    <name type="synonym">Pinctada martensii</name>
    <dbReference type="NCBI Taxonomy" id="66713"/>
    <lineage>
        <taxon>Eukaryota</taxon>
        <taxon>Metazoa</taxon>
        <taxon>Spiralia</taxon>
        <taxon>Lophotrochozoa</taxon>
        <taxon>Mollusca</taxon>
        <taxon>Bivalvia</taxon>
        <taxon>Autobranchia</taxon>
        <taxon>Pteriomorphia</taxon>
        <taxon>Pterioida</taxon>
        <taxon>Pterioidea</taxon>
        <taxon>Pteriidae</taxon>
        <taxon>Pinctada</taxon>
    </lineage>
</organism>
<gene>
    <name evidence="2" type="ORF">FSP39_025135</name>
</gene>
<accession>A0AA89BWJ1</accession>
<proteinExistence type="predicted"/>
<comment type="caution">
    <text evidence="2">The sequence shown here is derived from an EMBL/GenBank/DDBJ whole genome shotgun (WGS) entry which is preliminary data.</text>
</comment>
<dbReference type="Proteomes" id="UP001186944">
    <property type="component" value="Unassembled WGS sequence"/>
</dbReference>
<evidence type="ECO:0000313" key="2">
    <source>
        <dbReference type="EMBL" id="KAK3098998.1"/>
    </source>
</evidence>
<name>A0AA89BWJ1_PINIB</name>
<dbReference type="AlphaFoldDB" id="A0AA89BWJ1"/>
<dbReference type="EMBL" id="VSWD01000007">
    <property type="protein sequence ID" value="KAK3098998.1"/>
    <property type="molecule type" value="Genomic_DNA"/>
</dbReference>
<feature type="compositionally biased region" description="Basic and acidic residues" evidence="1">
    <location>
        <begin position="297"/>
        <end position="306"/>
    </location>
</feature>
<evidence type="ECO:0000256" key="1">
    <source>
        <dbReference type="SAM" id="MobiDB-lite"/>
    </source>
</evidence>
<reference evidence="2" key="1">
    <citation type="submission" date="2019-08" db="EMBL/GenBank/DDBJ databases">
        <title>The improved chromosome-level genome for the pearl oyster Pinctada fucata martensii using PacBio sequencing and Hi-C.</title>
        <authorList>
            <person name="Zheng Z."/>
        </authorList>
    </citation>
    <scope>NUCLEOTIDE SEQUENCE</scope>
    <source>
        <strain evidence="2">ZZ-2019</strain>
        <tissue evidence="2">Adductor muscle</tissue>
    </source>
</reference>